<dbReference type="SUPFAM" id="SSF54593">
    <property type="entry name" value="Glyoxalase/Bleomycin resistance protein/Dihydroxybiphenyl dioxygenase"/>
    <property type="match status" value="1"/>
</dbReference>
<reference evidence="3 4" key="1">
    <citation type="submission" date="2022-08" db="EMBL/GenBank/DDBJ databases">
        <title>Paenibacillus endoradicis sp. nov., Paenibacillus radicibacter sp. nov and Paenibacillus pararadicis sp. nov., three cold-adapted plant growth-promoting bacteria isolated from root of Larix gmelinii in Great Khingan.</title>
        <authorList>
            <person name="Xue H."/>
        </authorList>
    </citation>
    <scope>NUCLEOTIDE SEQUENCE [LARGE SCALE GENOMIC DNA]</scope>
    <source>
        <strain evidence="3 4">N5-1-1-5</strain>
    </source>
</reference>
<organism evidence="3 4">
    <name type="scientific">Paenibacillus radicis</name>
    <name type="common">ex Xue et al. 2023</name>
    <dbReference type="NCBI Taxonomy" id="2972489"/>
    <lineage>
        <taxon>Bacteria</taxon>
        <taxon>Bacillati</taxon>
        <taxon>Bacillota</taxon>
        <taxon>Bacilli</taxon>
        <taxon>Bacillales</taxon>
        <taxon>Paenibacillaceae</taxon>
        <taxon>Paenibacillus</taxon>
    </lineage>
</organism>
<keyword evidence="4" id="KW-1185">Reference proteome</keyword>
<feature type="domain" description="VOC" evidence="2">
    <location>
        <begin position="8"/>
        <end position="151"/>
    </location>
</feature>
<dbReference type="RefSeq" id="WP_258214611.1">
    <property type="nucleotide sequence ID" value="NZ_JANQBD010000012.1"/>
</dbReference>
<dbReference type="PANTHER" id="PTHR43048:SF3">
    <property type="entry name" value="METHYLMALONYL-COA EPIMERASE, MITOCHONDRIAL"/>
    <property type="match status" value="1"/>
</dbReference>
<evidence type="ECO:0000313" key="3">
    <source>
        <dbReference type="EMBL" id="MCR8633036.1"/>
    </source>
</evidence>
<proteinExistence type="predicted"/>
<evidence type="ECO:0000256" key="1">
    <source>
        <dbReference type="ARBA" id="ARBA00022723"/>
    </source>
</evidence>
<dbReference type="Pfam" id="PF13669">
    <property type="entry name" value="Glyoxalase_4"/>
    <property type="match status" value="1"/>
</dbReference>
<keyword evidence="1" id="KW-0479">Metal-binding</keyword>
<dbReference type="EMBL" id="JANQBD010000012">
    <property type="protein sequence ID" value="MCR8633036.1"/>
    <property type="molecule type" value="Genomic_DNA"/>
</dbReference>
<dbReference type="PROSITE" id="PS51819">
    <property type="entry name" value="VOC"/>
    <property type="match status" value="1"/>
</dbReference>
<gene>
    <name evidence="3" type="ORF">NV381_17690</name>
</gene>
<name>A0ABT1YIN2_9BACL</name>
<comment type="caution">
    <text evidence="3">The sequence shown here is derived from an EMBL/GenBank/DDBJ whole genome shotgun (WGS) entry which is preliminary data.</text>
</comment>
<dbReference type="InterPro" id="IPR037523">
    <property type="entry name" value="VOC_core"/>
</dbReference>
<sequence length="154" mass="17798">MEKISTDQIVKIGIVVENIEEAVQHYAEIFNIEVPKVSVPKPDTQPDPRAYTIFRGEKRKVRCKTAIVPLKPIYIELIEPLDEPSPWNEFKEGHGQGVHYVAMNIEGFEEHIQLMEQKGMPIIQKTEKGKERYAYFDTVQKLGVTLEFKEVDKN</sequence>
<dbReference type="InterPro" id="IPR029068">
    <property type="entry name" value="Glyas_Bleomycin-R_OHBP_Dase"/>
</dbReference>
<dbReference type="PANTHER" id="PTHR43048">
    <property type="entry name" value="METHYLMALONYL-COA EPIMERASE"/>
    <property type="match status" value="1"/>
</dbReference>
<evidence type="ECO:0000259" key="2">
    <source>
        <dbReference type="PROSITE" id="PS51819"/>
    </source>
</evidence>
<protein>
    <submittedName>
        <fullName evidence="3">VOC family protein</fullName>
    </submittedName>
</protein>
<dbReference type="Gene3D" id="3.10.180.10">
    <property type="entry name" value="2,3-Dihydroxybiphenyl 1,2-Dioxygenase, domain 1"/>
    <property type="match status" value="1"/>
</dbReference>
<evidence type="ECO:0000313" key="4">
    <source>
        <dbReference type="Proteomes" id="UP001300012"/>
    </source>
</evidence>
<dbReference type="InterPro" id="IPR051785">
    <property type="entry name" value="MMCE/EMCE_epimerase"/>
</dbReference>
<accession>A0ABT1YIN2</accession>
<dbReference type="Proteomes" id="UP001300012">
    <property type="component" value="Unassembled WGS sequence"/>
</dbReference>